<dbReference type="AlphaFoldDB" id="C2JV89"/>
<comment type="caution">
    <text evidence="1">The sequence shown here is derived from an EMBL/GenBank/DDBJ whole genome shotgun (WGS) entry which is preliminary data.</text>
</comment>
<reference evidence="1" key="1">
    <citation type="submission" date="2009-01" db="EMBL/GenBank/DDBJ databases">
        <authorList>
            <person name="Qin X."/>
            <person name="Bachman B."/>
            <person name="Battles P."/>
            <person name="Bell A."/>
            <person name="Bess C."/>
            <person name="Bickham C."/>
            <person name="Chaboub L."/>
            <person name="Chen D."/>
            <person name="Coyle M."/>
            <person name="Deiros D.R."/>
            <person name="Dinh H."/>
            <person name="Forbes L."/>
            <person name="Fowler G."/>
            <person name="Francisco L."/>
            <person name="Fu Q."/>
            <person name="Gubbala S."/>
            <person name="Hale W."/>
            <person name="Han Y."/>
            <person name="Hemphill L."/>
            <person name="Highlander S.K."/>
            <person name="Hirani K."/>
            <person name="Hogues M."/>
            <person name="Jackson L."/>
            <person name="Jakkamsetti A."/>
            <person name="Javaid M."/>
            <person name="Jiang H."/>
            <person name="Korchina V."/>
            <person name="Kovar C."/>
            <person name="Lara F."/>
            <person name="Lee S."/>
            <person name="Mata R."/>
            <person name="Mathew T."/>
            <person name="Moen C."/>
            <person name="Morales K."/>
            <person name="Munidasa M."/>
            <person name="Nazareth L."/>
            <person name="Ngo R."/>
            <person name="Nguyen L."/>
            <person name="Okwuonu G."/>
            <person name="Ongeri F."/>
            <person name="Patil S."/>
            <person name="Petrosino J."/>
            <person name="Pham C."/>
            <person name="Pham P."/>
            <person name="Pu L.-L."/>
            <person name="Puazo M."/>
            <person name="Raj R."/>
            <person name="Reid J."/>
            <person name="Rouhana J."/>
            <person name="Saada N."/>
            <person name="Shang Y."/>
            <person name="Simmons D."/>
            <person name="Thornton R."/>
            <person name="Warren J."/>
            <person name="Weissenberger G."/>
            <person name="Zhang J."/>
            <person name="Zhang L."/>
            <person name="Zhou C."/>
            <person name="Zhu D."/>
            <person name="Muzny D."/>
            <person name="Worley K."/>
            <person name="Gibbs R."/>
        </authorList>
    </citation>
    <scope>NUCLEOTIDE SEQUENCE [LARGE SCALE GENOMIC DNA]</scope>
    <source>
        <strain evidence="1">LMS2-1</strain>
    </source>
</reference>
<gene>
    <name evidence="1" type="ORF">HMPREF0539_0823</name>
</gene>
<organism evidence="1 2">
    <name type="scientific">Lacticaseibacillus rhamnosus (strain LMS2-1)</name>
    <dbReference type="NCBI Taxonomy" id="525361"/>
    <lineage>
        <taxon>Bacteria</taxon>
        <taxon>Bacillati</taxon>
        <taxon>Bacillota</taxon>
        <taxon>Bacilli</taxon>
        <taxon>Lactobacillales</taxon>
        <taxon>Lactobacillaceae</taxon>
        <taxon>Lacticaseibacillus</taxon>
    </lineage>
</organism>
<protein>
    <submittedName>
        <fullName evidence="1">Uncharacterized protein</fullName>
    </submittedName>
</protein>
<evidence type="ECO:0000313" key="2">
    <source>
        <dbReference type="Proteomes" id="UP000004525"/>
    </source>
</evidence>
<sequence length="47" mass="5413">MLKKPDEFLNLLQKNYISLGTHLAVETLFTSLKNKALKKLNILQDLI</sequence>
<keyword evidence="2" id="KW-1185">Reference proteome</keyword>
<dbReference type="Proteomes" id="UP000004525">
    <property type="component" value="Unassembled WGS sequence"/>
</dbReference>
<evidence type="ECO:0000313" key="1">
    <source>
        <dbReference type="EMBL" id="EEN81051.1"/>
    </source>
</evidence>
<accession>C2JV89</accession>
<dbReference type="EMBL" id="ACIZ01000038">
    <property type="protein sequence ID" value="EEN81051.1"/>
    <property type="molecule type" value="Genomic_DNA"/>
</dbReference>
<dbReference type="HOGENOM" id="CLU_3169578_0_0_9"/>
<proteinExistence type="predicted"/>
<name>C2JV89_LACRM</name>